<accession>A0A834RR83</accession>
<dbReference type="Gene3D" id="3.10.20.370">
    <property type="match status" value="1"/>
</dbReference>
<evidence type="ECO:0000313" key="4">
    <source>
        <dbReference type="Proteomes" id="UP000245464"/>
    </source>
</evidence>
<dbReference type="Proteomes" id="UP000245464">
    <property type="component" value="Chromosome 7"/>
</dbReference>
<feature type="compositionally biased region" description="Basic and acidic residues" evidence="1">
    <location>
        <begin position="7"/>
        <end position="16"/>
    </location>
</feature>
<evidence type="ECO:0000313" key="3">
    <source>
        <dbReference type="EMBL" id="KAF7568336.1"/>
    </source>
</evidence>
<gene>
    <name evidence="3" type="ORF">PtrM4_129490</name>
</gene>
<dbReference type="InterPro" id="IPR043502">
    <property type="entry name" value="DNA/RNA_pol_sf"/>
</dbReference>
<comment type="caution">
    <text evidence="3">The sequence shown here is derived from an EMBL/GenBank/DDBJ whole genome shotgun (WGS) entry which is preliminary data.</text>
</comment>
<protein>
    <recommendedName>
        <fullName evidence="2">Reverse transcriptase/retrotransposon-derived protein RNase H-like domain-containing protein</fullName>
    </recommendedName>
</protein>
<feature type="domain" description="Reverse transcriptase/retrotransposon-derived protein RNase H-like" evidence="2">
    <location>
        <begin position="55"/>
        <end position="137"/>
    </location>
</feature>
<dbReference type="RefSeq" id="XP_065960926.1">
    <property type="nucleotide sequence ID" value="XM_066108934.1"/>
</dbReference>
<evidence type="ECO:0000259" key="2">
    <source>
        <dbReference type="Pfam" id="PF17919"/>
    </source>
</evidence>
<dbReference type="PANTHER" id="PTHR34072:SF52">
    <property type="entry name" value="RIBONUCLEASE H"/>
    <property type="match status" value="1"/>
</dbReference>
<feature type="region of interest" description="Disordered" evidence="1">
    <location>
        <begin position="1"/>
        <end position="35"/>
    </location>
</feature>
<dbReference type="PANTHER" id="PTHR34072">
    <property type="entry name" value="ENZYMATIC POLYPROTEIN-RELATED"/>
    <property type="match status" value="1"/>
</dbReference>
<reference evidence="3" key="1">
    <citation type="journal article" date="2018" name="BMC Genomics">
        <title>Comparative genomics of the wheat fungal pathogen Pyrenophora tritici-repentis reveals chromosomal variations and genome plasticity.</title>
        <authorList>
            <person name="Moolhuijzen P."/>
            <person name="See P.T."/>
            <person name="Hane J.K."/>
            <person name="Shi G."/>
            <person name="Liu Z."/>
            <person name="Oliver R.P."/>
            <person name="Moffat C.S."/>
        </authorList>
    </citation>
    <scope>NUCLEOTIDE SEQUENCE [LARGE SCALE GENOMIC DNA]</scope>
    <source>
        <strain evidence="3">M4</strain>
    </source>
</reference>
<proteinExistence type="predicted"/>
<dbReference type="CDD" id="cd09274">
    <property type="entry name" value="RNase_HI_RT_Ty3"/>
    <property type="match status" value="1"/>
</dbReference>
<name>A0A834RR83_9PLEO</name>
<dbReference type="GeneID" id="90957450"/>
<dbReference type="KEGG" id="ptrr:90957450"/>
<dbReference type="InterPro" id="IPR041577">
    <property type="entry name" value="RT_RNaseH_2"/>
</dbReference>
<dbReference type="EMBL" id="NQIK02000007">
    <property type="protein sequence ID" value="KAF7568336.1"/>
    <property type="molecule type" value="Genomic_DNA"/>
</dbReference>
<dbReference type="Pfam" id="PF17919">
    <property type="entry name" value="RT_RNaseH_2"/>
    <property type="match status" value="1"/>
</dbReference>
<sequence length="184" mass="21216">MPPYRGNLDHKIELKPSDSGQPPTPSSQQLRPMSRDKARAVKLYVDNIIKKSYVERTFYSDVVLAHFDPDLKSILESDASDYVYAAVLSQVQSDGTVRLVAHLSKKMTPTKCNYEIYDKELLAIVRAFKEWRPELASVPNLVEAKFLEEFDFKIYYRSSKQGTKPNSLTRRTRDLLDKITNNRI</sequence>
<dbReference type="SUPFAM" id="SSF56672">
    <property type="entry name" value="DNA/RNA polymerases"/>
    <property type="match status" value="1"/>
</dbReference>
<organism evidence="3 4">
    <name type="scientific">Pyrenophora tritici-repentis</name>
    <dbReference type="NCBI Taxonomy" id="45151"/>
    <lineage>
        <taxon>Eukaryota</taxon>
        <taxon>Fungi</taxon>
        <taxon>Dikarya</taxon>
        <taxon>Ascomycota</taxon>
        <taxon>Pezizomycotina</taxon>
        <taxon>Dothideomycetes</taxon>
        <taxon>Pleosporomycetidae</taxon>
        <taxon>Pleosporales</taxon>
        <taxon>Pleosporineae</taxon>
        <taxon>Pleosporaceae</taxon>
        <taxon>Pyrenophora</taxon>
    </lineage>
</organism>
<evidence type="ECO:0000256" key="1">
    <source>
        <dbReference type="SAM" id="MobiDB-lite"/>
    </source>
</evidence>
<feature type="compositionally biased region" description="Polar residues" evidence="1">
    <location>
        <begin position="18"/>
        <end position="31"/>
    </location>
</feature>
<dbReference type="AlphaFoldDB" id="A0A834RR83"/>